<dbReference type="EMBL" id="LR586016">
    <property type="protein sequence ID" value="VIP01631.1"/>
    <property type="molecule type" value="Genomic_DNA"/>
</dbReference>
<dbReference type="EMBL" id="LR593887">
    <property type="protein sequence ID" value="VTR98981.1"/>
    <property type="molecule type" value="Genomic_DNA"/>
</dbReference>
<keyword evidence="2" id="KW-0269">Exonuclease</keyword>
<dbReference type="Proteomes" id="UP000464378">
    <property type="component" value="Chromosome"/>
</dbReference>
<dbReference type="AlphaFoldDB" id="A0A6C2YK09"/>
<name>A0A6C2YK09_9BACT</name>
<keyword evidence="2" id="KW-0378">Hydrolase</keyword>
<keyword evidence="2" id="KW-0540">Nuclease</keyword>
<protein>
    <submittedName>
        <fullName evidence="2">Single-stranded exonuclease associated with rad50 mre11 complex: Uncharacterized protein</fullName>
    </submittedName>
</protein>
<evidence type="ECO:0000313" key="2">
    <source>
        <dbReference type="EMBL" id="VIP01631.1"/>
    </source>
</evidence>
<dbReference type="GO" id="GO:0004527">
    <property type="term" value="F:exonuclease activity"/>
    <property type="evidence" value="ECO:0007669"/>
    <property type="project" value="UniProtKB-KW"/>
</dbReference>
<accession>A0A6C2YK09</accession>
<gene>
    <name evidence="2" type="ORF">GMBLW1_23290</name>
</gene>
<dbReference type="KEGG" id="tim:GMBLW1_23290"/>
<feature type="compositionally biased region" description="Acidic residues" evidence="1">
    <location>
        <begin position="27"/>
        <end position="41"/>
    </location>
</feature>
<evidence type="ECO:0000313" key="3">
    <source>
        <dbReference type="Proteomes" id="UP000464378"/>
    </source>
</evidence>
<feature type="compositionally biased region" description="Pro residues" evidence="1">
    <location>
        <begin position="15"/>
        <end position="25"/>
    </location>
</feature>
<dbReference type="SUPFAM" id="SSF53098">
    <property type="entry name" value="Ribonuclease H-like"/>
    <property type="match status" value="1"/>
</dbReference>
<keyword evidence="3" id="KW-1185">Reference proteome</keyword>
<proteinExistence type="predicted"/>
<dbReference type="InParanoid" id="A0A6C2YK09"/>
<sequence>MSLEFVHNYQGNRYQPPPQSLPAMPPDDSDESGTAEPELDLEYPRDSWKSLPIATKDGDLTDLPQRFIDGRHRGETVLWLSAPTGEPIPVRLAEIAAGCITLQGRRENQVVQRVVSLISQPFPWEEIEGFVTALQVHGYRFLDAPAPLDESGARRVSFDFGTMENQPRTRVQREMQVLEEMILCQNLDVPTLMDGRIGWFSQPGLETRNIVGVIKNTRERYLHNEGIQVLMRLSPAERTPFFAVQSHDMPVITWFLRLAGSNRSMPNSGIVRIEVPKKRFETQQLGSDFVNRLSKRIYDLRSRHSDYQRSAISLEPIVRVEASLSACMTPPQHYQNRFYRLLNI</sequence>
<feature type="region of interest" description="Disordered" evidence="1">
    <location>
        <begin position="1"/>
        <end position="42"/>
    </location>
</feature>
<reference evidence="2" key="1">
    <citation type="submission" date="2019-04" db="EMBL/GenBank/DDBJ databases">
        <authorList>
            <consortium name="Science for Life Laboratories"/>
        </authorList>
    </citation>
    <scope>NUCLEOTIDE SEQUENCE</scope>
    <source>
        <strain evidence="2">MBLW1</strain>
    </source>
</reference>
<dbReference type="InterPro" id="IPR012337">
    <property type="entry name" value="RNaseH-like_sf"/>
</dbReference>
<organism evidence="2">
    <name type="scientific">Tuwongella immobilis</name>
    <dbReference type="NCBI Taxonomy" id="692036"/>
    <lineage>
        <taxon>Bacteria</taxon>
        <taxon>Pseudomonadati</taxon>
        <taxon>Planctomycetota</taxon>
        <taxon>Planctomycetia</taxon>
        <taxon>Gemmatales</taxon>
        <taxon>Gemmataceae</taxon>
        <taxon>Tuwongella</taxon>
    </lineage>
</organism>
<dbReference type="RefSeq" id="WP_162656821.1">
    <property type="nucleotide sequence ID" value="NZ_LR593887.1"/>
</dbReference>
<evidence type="ECO:0000256" key="1">
    <source>
        <dbReference type="SAM" id="MobiDB-lite"/>
    </source>
</evidence>